<dbReference type="SUPFAM" id="SSF63737">
    <property type="entry name" value="Leukotriene A4 hydrolase N-terminal domain"/>
    <property type="match status" value="1"/>
</dbReference>
<dbReference type="PANTHER" id="PTHR45726:SF3">
    <property type="entry name" value="LEUKOTRIENE A-4 HYDROLASE"/>
    <property type="match status" value="1"/>
</dbReference>
<name>A0A2H9TMD3_9FUNG</name>
<dbReference type="InterPro" id="IPR042097">
    <property type="entry name" value="Aminopeptidase_N-like_N_sf"/>
</dbReference>
<dbReference type="GO" id="GO:0004301">
    <property type="term" value="F:epoxide hydrolase activity"/>
    <property type="evidence" value="ECO:0007669"/>
    <property type="project" value="TreeGrafter"/>
</dbReference>
<dbReference type="PANTHER" id="PTHR45726">
    <property type="entry name" value="LEUKOTRIENE A-4 HYDROLASE"/>
    <property type="match status" value="1"/>
</dbReference>
<protein>
    <submittedName>
        <fullName evidence="1">Uncharacterized protein</fullName>
    </submittedName>
</protein>
<dbReference type="AlphaFoldDB" id="A0A2H9TMD3"/>
<evidence type="ECO:0000313" key="2">
    <source>
        <dbReference type="Proteomes" id="UP000240830"/>
    </source>
</evidence>
<sequence length="111" mass="12351">MTPTLRDPNSVSNILAFVTKHIKLNWKVNFETSTIAATVVLTLARLTEEQTVRLDCSHLVVKRVTDLDSGQELSFRVDPNATKFGGLLAFDLCTKCPTYDIEYSSCAQLTL</sequence>
<dbReference type="Proteomes" id="UP000240830">
    <property type="component" value="Unassembled WGS sequence"/>
</dbReference>
<dbReference type="EMBL" id="MTSL01000097">
    <property type="protein sequence ID" value="PJF18882.1"/>
    <property type="molecule type" value="Genomic_DNA"/>
</dbReference>
<accession>A0A2H9TMD3</accession>
<evidence type="ECO:0000313" key="1">
    <source>
        <dbReference type="EMBL" id="PJF18882.1"/>
    </source>
</evidence>
<proteinExistence type="predicted"/>
<dbReference type="GO" id="GO:0004177">
    <property type="term" value="F:aminopeptidase activity"/>
    <property type="evidence" value="ECO:0007669"/>
    <property type="project" value="TreeGrafter"/>
</dbReference>
<dbReference type="Gene3D" id="2.60.40.1730">
    <property type="entry name" value="tricorn interacting facor f3 domain"/>
    <property type="match status" value="1"/>
</dbReference>
<dbReference type="InterPro" id="IPR034015">
    <property type="entry name" value="M1_LTA4H"/>
</dbReference>
<organism evidence="1 2">
    <name type="scientific">Paramicrosporidium saccamoebae</name>
    <dbReference type="NCBI Taxonomy" id="1246581"/>
    <lineage>
        <taxon>Eukaryota</taxon>
        <taxon>Fungi</taxon>
        <taxon>Fungi incertae sedis</taxon>
        <taxon>Cryptomycota</taxon>
        <taxon>Cryptomycota incertae sedis</taxon>
        <taxon>Paramicrosporidium</taxon>
    </lineage>
</organism>
<gene>
    <name evidence="1" type="ORF">PSACC_01295</name>
</gene>
<comment type="caution">
    <text evidence="1">The sequence shown here is derived from an EMBL/GenBank/DDBJ whole genome shotgun (WGS) entry which is preliminary data.</text>
</comment>
<dbReference type="GO" id="GO:0005829">
    <property type="term" value="C:cytosol"/>
    <property type="evidence" value="ECO:0007669"/>
    <property type="project" value="TreeGrafter"/>
</dbReference>
<keyword evidence="2" id="KW-1185">Reference proteome</keyword>
<reference evidence="1 2" key="1">
    <citation type="submission" date="2016-10" db="EMBL/GenBank/DDBJ databases">
        <title>The genome of Paramicrosporidium saccamoebae is the missing link in understanding Cryptomycota and Microsporidia evolution.</title>
        <authorList>
            <person name="Quandt C.A."/>
            <person name="Beaudet D."/>
            <person name="Corsaro D."/>
            <person name="Michel R."/>
            <person name="Corradi N."/>
            <person name="James T."/>
        </authorList>
    </citation>
    <scope>NUCLEOTIDE SEQUENCE [LARGE SCALE GENOMIC DNA]</scope>
    <source>
        <strain evidence="1 2">KSL3</strain>
    </source>
</reference>
<dbReference type="GO" id="GO:0043171">
    <property type="term" value="P:peptide catabolic process"/>
    <property type="evidence" value="ECO:0007669"/>
    <property type="project" value="TreeGrafter"/>
</dbReference>